<evidence type="ECO:0000259" key="10">
    <source>
        <dbReference type="Pfam" id="PF24061"/>
    </source>
</evidence>
<comment type="caution">
    <text evidence="11">The sequence shown here is derived from an EMBL/GenBank/DDBJ whole genome shotgun (WGS) entry which is preliminary data.</text>
</comment>
<dbReference type="FunCoup" id="A0A6L2PY60">
    <property type="interactions" value="11"/>
</dbReference>
<keyword evidence="7" id="KW-0325">Glycoprotein</keyword>
<feature type="chain" id="PRO_5026758014" description="Putative ionotropic receptor ligand binding domain-containing protein" evidence="9">
    <location>
        <begin position="19"/>
        <end position="683"/>
    </location>
</feature>
<feature type="domain" description="Putative ionotropic receptor ligand binding" evidence="10">
    <location>
        <begin position="143"/>
        <end position="248"/>
    </location>
</feature>
<protein>
    <recommendedName>
        <fullName evidence="10">Putative ionotropic receptor ligand binding domain-containing protein</fullName>
    </recommendedName>
</protein>
<dbReference type="InterPro" id="IPR052192">
    <property type="entry name" value="Insect_Ionotropic_Sensory_Rcpt"/>
</dbReference>
<dbReference type="InParanoid" id="A0A6L2PY60"/>
<evidence type="ECO:0000256" key="2">
    <source>
        <dbReference type="ARBA" id="ARBA00022475"/>
    </source>
</evidence>
<dbReference type="OrthoDB" id="6506757at2759"/>
<dbReference type="InterPro" id="IPR056198">
    <property type="entry name" value="LBD_receptor"/>
</dbReference>
<keyword evidence="2" id="KW-1003">Cell membrane</keyword>
<dbReference type="AlphaFoldDB" id="A0A6L2PY60"/>
<keyword evidence="3 8" id="KW-0812">Transmembrane</keyword>
<name>A0A6L2PY60_COPFO</name>
<evidence type="ECO:0000313" key="11">
    <source>
        <dbReference type="EMBL" id="GFG37154.1"/>
    </source>
</evidence>
<evidence type="ECO:0000256" key="5">
    <source>
        <dbReference type="ARBA" id="ARBA00023136"/>
    </source>
</evidence>
<organism evidence="11 12">
    <name type="scientific">Coptotermes formosanus</name>
    <name type="common">Formosan subterranean termite</name>
    <dbReference type="NCBI Taxonomy" id="36987"/>
    <lineage>
        <taxon>Eukaryota</taxon>
        <taxon>Metazoa</taxon>
        <taxon>Ecdysozoa</taxon>
        <taxon>Arthropoda</taxon>
        <taxon>Hexapoda</taxon>
        <taxon>Insecta</taxon>
        <taxon>Pterygota</taxon>
        <taxon>Neoptera</taxon>
        <taxon>Polyneoptera</taxon>
        <taxon>Dictyoptera</taxon>
        <taxon>Blattodea</taxon>
        <taxon>Blattoidea</taxon>
        <taxon>Termitoidae</taxon>
        <taxon>Rhinotermitidae</taxon>
        <taxon>Coptotermes</taxon>
    </lineage>
</organism>
<evidence type="ECO:0000256" key="8">
    <source>
        <dbReference type="SAM" id="Phobius"/>
    </source>
</evidence>
<feature type="transmembrane region" description="Helical" evidence="8">
    <location>
        <begin position="377"/>
        <end position="398"/>
    </location>
</feature>
<proteinExistence type="predicted"/>
<evidence type="ECO:0000256" key="1">
    <source>
        <dbReference type="ARBA" id="ARBA00004651"/>
    </source>
</evidence>
<dbReference type="SUPFAM" id="SSF53850">
    <property type="entry name" value="Periplasmic binding protein-like II"/>
    <property type="match status" value="1"/>
</dbReference>
<reference evidence="12" key="1">
    <citation type="submission" date="2020-01" db="EMBL/GenBank/DDBJ databases">
        <title>Draft genome sequence of the Termite Coptotermes fromosanus.</title>
        <authorList>
            <person name="Itakura S."/>
            <person name="Yosikawa Y."/>
            <person name="Umezawa K."/>
        </authorList>
    </citation>
    <scope>NUCLEOTIDE SEQUENCE [LARGE SCALE GENOMIC DNA]</scope>
</reference>
<keyword evidence="9" id="KW-0732">Signal</keyword>
<dbReference type="GO" id="GO:0005886">
    <property type="term" value="C:plasma membrane"/>
    <property type="evidence" value="ECO:0007669"/>
    <property type="project" value="UniProtKB-SubCell"/>
</dbReference>
<keyword evidence="4 8" id="KW-1133">Transmembrane helix</keyword>
<evidence type="ECO:0000256" key="9">
    <source>
        <dbReference type="SAM" id="SignalP"/>
    </source>
</evidence>
<evidence type="ECO:0000256" key="4">
    <source>
        <dbReference type="ARBA" id="ARBA00022989"/>
    </source>
</evidence>
<dbReference type="Proteomes" id="UP000502823">
    <property type="component" value="Unassembled WGS sequence"/>
</dbReference>
<dbReference type="EMBL" id="BLKM01000679">
    <property type="protein sequence ID" value="GFG37154.1"/>
    <property type="molecule type" value="Genomic_DNA"/>
</dbReference>
<evidence type="ECO:0000313" key="12">
    <source>
        <dbReference type="Proteomes" id="UP000502823"/>
    </source>
</evidence>
<dbReference type="PANTHER" id="PTHR42643">
    <property type="entry name" value="IONOTROPIC RECEPTOR 20A-RELATED"/>
    <property type="match status" value="1"/>
</dbReference>
<gene>
    <name evidence="11" type="ORF">Cfor_00403</name>
</gene>
<evidence type="ECO:0000256" key="6">
    <source>
        <dbReference type="ARBA" id="ARBA00023170"/>
    </source>
</evidence>
<evidence type="ECO:0000256" key="3">
    <source>
        <dbReference type="ARBA" id="ARBA00022692"/>
    </source>
</evidence>
<keyword evidence="6" id="KW-0675">Receptor</keyword>
<keyword evidence="12" id="KW-1185">Reference proteome</keyword>
<dbReference type="Gene3D" id="1.10.287.70">
    <property type="match status" value="1"/>
</dbReference>
<evidence type="ECO:0000256" key="7">
    <source>
        <dbReference type="ARBA" id="ARBA00023180"/>
    </source>
</evidence>
<comment type="subcellular location">
    <subcellularLocation>
        <location evidence="1">Cell membrane</location>
        <topology evidence="1">Multi-pass membrane protein</topology>
    </subcellularLocation>
</comment>
<feature type="signal peptide" evidence="9">
    <location>
        <begin position="1"/>
        <end position="18"/>
    </location>
</feature>
<accession>A0A6L2PY60</accession>
<dbReference type="PANTHER" id="PTHR42643:SF30">
    <property type="entry name" value="IONOTROPIC RECEPTOR 40A-RELATED"/>
    <property type="match status" value="1"/>
</dbReference>
<feature type="transmembrane region" description="Helical" evidence="8">
    <location>
        <begin position="442"/>
        <end position="462"/>
    </location>
</feature>
<keyword evidence="5 8" id="KW-0472">Membrane</keyword>
<sequence>MLRLLTLLVFGVLKFALASRDNGFLSGDQRHMVLCLGAITTKHFTQGRATFVSFPEEGRGTSQRKLTQFGTDSHASLLYHILQEMHEDMLWQITTTCSRRTALAVRHDDCWKMDNYIIFTWSGEKDSVTDNLGHQVEELKQRNSWNNRAKFLVVLAENITEDAEQLAFTIMKELWEFHRILNVVVLIPQTRHMDLNTTTSTFDLYTWFPYQSEAKCANVEDVVLIDSWVLEDEGHFLTNVHLFPTKIQKNFHGCPLKVSAIDVLPLFMRNNYTDEENTTKHEYYGLEAECCKFIAETLNITPIFLPVSSFGLDVRVNMLGDLVNGDTDVTFGAYPLHELVYPHADPTVSYIDSYMNWYVPCGKPVPRMEKITEIFKASVWLMLALIFFLSVVVIWLGAKSAETYGLKESSSYTTICNSTQNIWAIFIGLAARDMPRTAKLRSYFCLFVWYCFIVSTLFQTYLTSFLVDPGVKERIRTLEELFQSDLVYHYHNENDEYLKFSFPYYYSRINLKREECDTTEDCLYDFLRIQTFTVIGHSFNVDYLISIIKNPELCTLDDAIYKLSFAMHFVKGSHLVDIFNDVIHGILQGGLIGKWWNDLTTNYKLLCAYNHSYIFPNFADFNHDGGDYFVFSVSHLQLAFYAIGVGSLVGFAVLAGEILHYKLFEKKSRVLTHKLKSRPRDKF</sequence>
<feature type="transmembrane region" description="Helical" evidence="8">
    <location>
        <begin position="638"/>
        <end position="659"/>
    </location>
</feature>
<dbReference type="Pfam" id="PF24061">
    <property type="entry name" value="LBD_receptor"/>
    <property type="match status" value="1"/>
</dbReference>